<gene>
    <name evidence="6" type="ORF">MSPICULIGERA_LOCUS11172</name>
</gene>
<evidence type="ECO:0000256" key="2">
    <source>
        <dbReference type="ARBA" id="ARBA00022737"/>
    </source>
</evidence>
<dbReference type="InterPro" id="IPR011044">
    <property type="entry name" value="Quino_amine_DH_bsu"/>
</dbReference>
<evidence type="ECO:0000259" key="5">
    <source>
        <dbReference type="Pfam" id="PF25171"/>
    </source>
</evidence>
<dbReference type="PROSITE" id="PS50082">
    <property type="entry name" value="WD_REPEATS_2"/>
    <property type="match status" value="4"/>
</dbReference>
<dbReference type="GO" id="GO:0006364">
    <property type="term" value="P:rRNA processing"/>
    <property type="evidence" value="ECO:0007669"/>
    <property type="project" value="InterPro"/>
</dbReference>
<proteinExistence type="predicted"/>
<feature type="non-terminal residue" evidence="6">
    <location>
        <position position="896"/>
    </location>
</feature>
<dbReference type="GO" id="GO:0032040">
    <property type="term" value="C:small-subunit processome"/>
    <property type="evidence" value="ECO:0007669"/>
    <property type="project" value="InterPro"/>
</dbReference>
<dbReference type="InterPro" id="IPR007319">
    <property type="entry name" value="WDR36/Utp21_C"/>
</dbReference>
<evidence type="ECO:0000313" key="7">
    <source>
        <dbReference type="Proteomes" id="UP001177023"/>
    </source>
</evidence>
<evidence type="ECO:0000259" key="4">
    <source>
        <dbReference type="Pfam" id="PF04192"/>
    </source>
</evidence>
<dbReference type="InterPro" id="IPR059157">
    <property type="entry name" value="WDR36-Utp21_N"/>
</dbReference>
<dbReference type="EMBL" id="CATQJA010002606">
    <property type="protein sequence ID" value="CAJ0572794.1"/>
    <property type="molecule type" value="Genomic_DNA"/>
</dbReference>
<dbReference type="Proteomes" id="UP001177023">
    <property type="component" value="Unassembled WGS sequence"/>
</dbReference>
<evidence type="ECO:0000256" key="3">
    <source>
        <dbReference type="PROSITE-ProRule" id="PRU00221"/>
    </source>
</evidence>
<reference evidence="6" key="1">
    <citation type="submission" date="2023-06" db="EMBL/GenBank/DDBJ databases">
        <authorList>
            <person name="Delattre M."/>
        </authorList>
    </citation>
    <scope>NUCLEOTIDE SEQUENCE</scope>
    <source>
        <strain evidence="6">AF72</strain>
    </source>
</reference>
<dbReference type="PROSITE" id="PS00678">
    <property type="entry name" value="WD_REPEATS_1"/>
    <property type="match status" value="1"/>
</dbReference>
<dbReference type="GO" id="GO:0034388">
    <property type="term" value="C:Pwp2p-containing subcomplex of 90S preribosome"/>
    <property type="evidence" value="ECO:0007669"/>
    <property type="project" value="TreeGrafter"/>
</dbReference>
<dbReference type="PANTHER" id="PTHR22840">
    <property type="entry name" value="WD REPEAT-CONTAINING PROTEIN 36"/>
    <property type="match status" value="1"/>
</dbReference>
<protein>
    <submittedName>
        <fullName evidence="6">Uncharacterized protein</fullName>
    </submittedName>
</protein>
<dbReference type="PANTHER" id="PTHR22840:SF12">
    <property type="entry name" value="WD REPEAT-CONTAINING PROTEIN 36"/>
    <property type="match status" value="1"/>
</dbReference>
<dbReference type="Pfam" id="PF04192">
    <property type="entry name" value="Utp21"/>
    <property type="match status" value="1"/>
</dbReference>
<dbReference type="Pfam" id="PF25171">
    <property type="entry name" value="Beta-prop_WDR36-Utp21_1st"/>
    <property type="match status" value="1"/>
</dbReference>
<keyword evidence="1 3" id="KW-0853">WD repeat</keyword>
<keyword evidence="2" id="KW-0677">Repeat</keyword>
<keyword evidence="7" id="KW-1185">Reference proteome</keyword>
<name>A0AA36CQT4_9BILA</name>
<dbReference type="PROSITE" id="PS50294">
    <property type="entry name" value="WD_REPEATS_REGION"/>
    <property type="match status" value="1"/>
</dbReference>
<dbReference type="Pfam" id="PF25168">
    <property type="entry name" value="Beta-prop_WDR36-Utp21_2nd"/>
    <property type="match status" value="1"/>
</dbReference>
<dbReference type="SUPFAM" id="SSF50969">
    <property type="entry name" value="YVTN repeat-like/Quinoprotein amine dehydrogenase"/>
    <property type="match status" value="1"/>
</dbReference>
<dbReference type="SUPFAM" id="SSF50978">
    <property type="entry name" value="WD40 repeat-like"/>
    <property type="match status" value="1"/>
</dbReference>
<dbReference type="SMART" id="SM00320">
    <property type="entry name" value="WD40"/>
    <property type="match status" value="8"/>
</dbReference>
<feature type="repeat" description="WD" evidence="3">
    <location>
        <begin position="223"/>
        <end position="265"/>
    </location>
</feature>
<dbReference type="InterPro" id="IPR001680">
    <property type="entry name" value="WD40_rpt"/>
</dbReference>
<organism evidence="6 7">
    <name type="scientific">Mesorhabditis spiculigera</name>
    <dbReference type="NCBI Taxonomy" id="96644"/>
    <lineage>
        <taxon>Eukaryota</taxon>
        <taxon>Metazoa</taxon>
        <taxon>Ecdysozoa</taxon>
        <taxon>Nematoda</taxon>
        <taxon>Chromadorea</taxon>
        <taxon>Rhabditida</taxon>
        <taxon>Rhabditina</taxon>
        <taxon>Rhabditomorpha</taxon>
        <taxon>Rhabditoidea</taxon>
        <taxon>Rhabditidae</taxon>
        <taxon>Mesorhabditinae</taxon>
        <taxon>Mesorhabditis</taxon>
    </lineage>
</organism>
<sequence>MRRADSCLFAPYRSVGLVCNDVRPAYRQQPGFRRFTSLVCAVDNVVLHYRAEKLRLAATSDSFPEKVTHVMCDKNCIYGVAGSRIGVLPLCRDITRWIDTVKSTKHCIIFGSQFVVVDVDNGLRVIDVEDGTIALHIEGSPHFDISALVHPPTYVNKVLFGSSQGKLRLYNTRTGKMIHEFASKFDAPIVRLEPTPAVDVIAIGLQNGRIILHNVKTDETVCSFRHDNAITAIGFRNDEAPLMTTADETGMIAVWDLEKRELLGRISGIHTAAVTSLYFMPGEPVMISTSEDNSMRAWILDQADGMPRQLVIHEGHSEAIQTILFTGQHEVMSAGLDGSLRKYSVENQAMRHKLGSAGTMAKAKAKKMHIDLDSIKLEPIVEIAMGTTRSAQWDNVLCRHRDTLVVTTWTTSKSTQGTHRLAHKRFTKTDTWQGTTATSIAISPCGNFAFIGYSSGHIDQYNVQSARLKRTFVAELTEESKENGVAHDTAVCGLTVDALGHELISGGRDGRLRFWDLRTGKMKATLKATGSIVKMVSCKANSLLAVALENLDGSSFVSVFDILTRKAVRVFKTIGNGLLALEFSSNGRWLLTSDAEGYIRIWELSTSSLIDVMLAGSPCIGLSFNETGHYLATCHAAERAIYVWANKTLFIGTIPLRSLPLDYKPSWEQTRYIPDVEDAPMEELTAKLEQLDASLVTYSGLAPSRWANLPNIAIIKERNRPVEPPKKPKQAPFFLSTAPTLDGFEFEKMDTENIENEERKILEAKRSMLEMESTFSTKLRRAKSEADFIACFADLKQMSVSATDFQIRTLSEDVLGKFVRMLLAVEKTRQNFDLTQAYTAAFTKIHGNSLWKSDADDELTEALAELGDLQEEIWTEYDTLTLHNVAVVQWAKNALL</sequence>
<dbReference type="AlphaFoldDB" id="A0AA36CQT4"/>
<dbReference type="InterPro" id="IPR015943">
    <property type="entry name" value="WD40/YVTN_repeat-like_dom_sf"/>
</dbReference>
<feature type="repeat" description="WD" evidence="3">
    <location>
        <begin position="571"/>
        <end position="612"/>
    </location>
</feature>
<accession>A0AA36CQT4</accession>
<comment type="caution">
    <text evidence="6">The sequence shown here is derived from an EMBL/GenBank/DDBJ whole genome shotgun (WGS) entry which is preliminary data.</text>
</comment>
<evidence type="ECO:0000256" key="1">
    <source>
        <dbReference type="ARBA" id="ARBA00022574"/>
    </source>
</evidence>
<feature type="repeat" description="WD" evidence="3">
    <location>
        <begin position="484"/>
        <end position="525"/>
    </location>
</feature>
<dbReference type="InterPro" id="IPR019775">
    <property type="entry name" value="WD40_repeat_CS"/>
</dbReference>
<dbReference type="InterPro" id="IPR036322">
    <property type="entry name" value="WD40_repeat_dom_sf"/>
</dbReference>
<feature type="domain" description="WDR36/Utp21 C-terminal" evidence="4">
    <location>
        <begin position="689"/>
        <end position="891"/>
    </location>
</feature>
<feature type="domain" description="WDR36/Utp21 N-terminal" evidence="5">
    <location>
        <begin position="39"/>
        <end position="301"/>
    </location>
</feature>
<dbReference type="Gene3D" id="2.130.10.10">
    <property type="entry name" value="YVTN repeat-like/Quinoprotein amine dehydrogenase"/>
    <property type="match status" value="2"/>
</dbReference>
<feature type="repeat" description="WD" evidence="3">
    <location>
        <begin position="270"/>
        <end position="298"/>
    </location>
</feature>
<evidence type="ECO:0000313" key="6">
    <source>
        <dbReference type="EMBL" id="CAJ0572794.1"/>
    </source>
</evidence>